<feature type="domain" description="T-SNARE coiled-coil homology" evidence="9">
    <location>
        <begin position="463"/>
        <end position="525"/>
    </location>
</feature>
<protein>
    <submittedName>
        <fullName evidence="11">Methyl-accepting chemotaxis protein</fullName>
    </submittedName>
</protein>
<evidence type="ECO:0000259" key="9">
    <source>
        <dbReference type="PROSITE" id="PS50192"/>
    </source>
</evidence>
<dbReference type="GO" id="GO:0007165">
    <property type="term" value="P:signal transduction"/>
    <property type="evidence" value="ECO:0007669"/>
    <property type="project" value="UniProtKB-KW"/>
</dbReference>
<dbReference type="PROSITE" id="PS50111">
    <property type="entry name" value="CHEMOTAXIS_TRANSDUC_2"/>
    <property type="match status" value="1"/>
</dbReference>
<dbReference type="GO" id="GO:0005886">
    <property type="term" value="C:plasma membrane"/>
    <property type="evidence" value="ECO:0007669"/>
    <property type="project" value="UniProtKB-SubCell"/>
</dbReference>
<dbReference type="SMART" id="SM00283">
    <property type="entry name" value="MA"/>
    <property type="match status" value="1"/>
</dbReference>
<evidence type="ECO:0000313" key="12">
    <source>
        <dbReference type="Proteomes" id="UP000240904"/>
    </source>
</evidence>
<keyword evidence="7" id="KW-1133">Transmembrane helix</keyword>
<reference evidence="11 12" key="1">
    <citation type="submission" date="2018-03" db="EMBL/GenBank/DDBJ databases">
        <title>Whole genome sequencing of Histamine producing bacteria.</title>
        <authorList>
            <person name="Butler K."/>
        </authorList>
    </citation>
    <scope>NUCLEOTIDE SEQUENCE [LARGE SCALE GENOMIC DNA]</scope>
    <source>
        <strain evidence="11 12">DSM 16190</strain>
    </source>
</reference>
<proteinExistence type="inferred from homology"/>
<dbReference type="Pfam" id="PF00015">
    <property type="entry name" value="MCPsignal"/>
    <property type="match status" value="1"/>
</dbReference>
<evidence type="ECO:0000256" key="3">
    <source>
        <dbReference type="ARBA" id="ARBA00023224"/>
    </source>
</evidence>
<evidence type="ECO:0000256" key="5">
    <source>
        <dbReference type="PROSITE-ProRule" id="PRU00284"/>
    </source>
</evidence>
<keyword evidence="3 5" id="KW-0807">Transducer</keyword>
<sequence length="548" mass="60125">MLWFNNLAFRWKFAVPIGLVVAVFIALLSMALVVFNDLTRTGSLQDDEVRPVLEQLEEGYRDVYQVITAGQGVILAGDSNQELVKYNQKEFYSESTKTLSRFQSAQRLIEIGFIDASNHSLVERLQNTYSQWLSHYRYIVENPEGASEYYRENQVLIQQEFSAMREIYLDLRAQIETADAELKLIIDNEISLATLVLEVGFVVALLISTIITWGVSGLVLAPLKRLSLAMHDIASGEGDLTQRVVVESKDEIGQLAIAFNEFVSKIHSTISEVAVTMTSVREETQQIQRETQGVVLNASEQQEESALVATAVHEMSVTSDNVSSHANEAAGASQSASDESESAKQILGKTVMSIHQLADEIETSSAVISNLERDVGNIASILDVIRGIADQTNLLALNAAIEAARAGEQGRGFAVVADEVRSLASKTQDSTGEIQVMIESLQQGAHNAVKAMELSRESGTHTVEQANSANESLDAISQSINVINEMNLQIATAATQQNQVSEDINQNVRKISDKSQDVVSKVQASEQAFEILADQCEQLDRLIGQFKV</sequence>
<evidence type="ECO:0000256" key="7">
    <source>
        <dbReference type="SAM" id="Phobius"/>
    </source>
</evidence>
<organism evidence="11 12">
    <name type="scientific">Photobacterium lipolyticum</name>
    <dbReference type="NCBI Taxonomy" id="266810"/>
    <lineage>
        <taxon>Bacteria</taxon>
        <taxon>Pseudomonadati</taxon>
        <taxon>Pseudomonadota</taxon>
        <taxon>Gammaproteobacteria</taxon>
        <taxon>Vibrionales</taxon>
        <taxon>Vibrionaceae</taxon>
        <taxon>Photobacterium</taxon>
    </lineage>
</organism>
<dbReference type="CDD" id="cd06225">
    <property type="entry name" value="HAMP"/>
    <property type="match status" value="1"/>
</dbReference>
<dbReference type="AlphaFoldDB" id="A0A2T3MYT1"/>
<accession>A0A2T3MYT1</accession>
<dbReference type="PROSITE" id="PS50885">
    <property type="entry name" value="HAMP"/>
    <property type="match status" value="1"/>
</dbReference>
<dbReference type="FunFam" id="1.10.287.950:FF:000001">
    <property type="entry name" value="Methyl-accepting chemotaxis sensory transducer"/>
    <property type="match status" value="1"/>
</dbReference>
<keyword evidence="2" id="KW-0997">Cell inner membrane</keyword>
<dbReference type="PROSITE" id="PS50192">
    <property type="entry name" value="T_SNARE"/>
    <property type="match status" value="1"/>
</dbReference>
<dbReference type="InterPro" id="IPR003660">
    <property type="entry name" value="HAMP_dom"/>
</dbReference>
<dbReference type="PANTHER" id="PTHR32089:SF112">
    <property type="entry name" value="LYSOZYME-LIKE PROTEIN-RELATED"/>
    <property type="match status" value="1"/>
</dbReference>
<dbReference type="CDD" id="cd11386">
    <property type="entry name" value="MCP_signal"/>
    <property type="match status" value="1"/>
</dbReference>
<evidence type="ECO:0000256" key="2">
    <source>
        <dbReference type="ARBA" id="ARBA00022519"/>
    </source>
</evidence>
<evidence type="ECO:0000256" key="4">
    <source>
        <dbReference type="ARBA" id="ARBA00029447"/>
    </source>
</evidence>
<dbReference type="OrthoDB" id="2489132at2"/>
<dbReference type="PANTHER" id="PTHR32089">
    <property type="entry name" value="METHYL-ACCEPTING CHEMOTAXIS PROTEIN MCPB"/>
    <property type="match status" value="1"/>
</dbReference>
<dbReference type="InterPro" id="IPR004089">
    <property type="entry name" value="MCPsignal_dom"/>
</dbReference>
<dbReference type="Proteomes" id="UP000240904">
    <property type="component" value="Unassembled WGS sequence"/>
</dbReference>
<dbReference type="EMBL" id="PYMC01000006">
    <property type="protein sequence ID" value="PSW05083.1"/>
    <property type="molecule type" value="Genomic_DNA"/>
</dbReference>
<comment type="similarity">
    <text evidence="4">Belongs to the methyl-accepting chemotaxis (MCP) protein family.</text>
</comment>
<keyword evidence="7" id="KW-0812">Transmembrane</keyword>
<evidence type="ECO:0000259" key="8">
    <source>
        <dbReference type="PROSITE" id="PS50111"/>
    </source>
</evidence>
<dbReference type="GO" id="GO:0006935">
    <property type="term" value="P:chemotaxis"/>
    <property type="evidence" value="ECO:0007669"/>
    <property type="project" value="UniProtKB-ARBA"/>
</dbReference>
<keyword evidence="7" id="KW-0472">Membrane</keyword>
<dbReference type="RefSeq" id="WP_107283185.1">
    <property type="nucleotide sequence ID" value="NZ_PYMC01000006.1"/>
</dbReference>
<dbReference type="Pfam" id="PF00672">
    <property type="entry name" value="HAMP"/>
    <property type="match status" value="1"/>
</dbReference>
<feature type="domain" description="Methyl-accepting transducer" evidence="8">
    <location>
        <begin position="276"/>
        <end position="512"/>
    </location>
</feature>
<feature type="transmembrane region" description="Helical" evidence="7">
    <location>
        <begin position="13"/>
        <end position="35"/>
    </location>
</feature>
<gene>
    <name evidence="11" type="ORF">C9I89_09825</name>
</gene>
<dbReference type="SMART" id="SM00304">
    <property type="entry name" value="HAMP"/>
    <property type="match status" value="1"/>
</dbReference>
<feature type="region of interest" description="Disordered" evidence="6">
    <location>
        <begin position="318"/>
        <end position="342"/>
    </location>
</feature>
<feature type="transmembrane region" description="Helical" evidence="7">
    <location>
        <begin position="192"/>
        <end position="215"/>
    </location>
</feature>
<evidence type="ECO:0000256" key="6">
    <source>
        <dbReference type="SAM" id="MobiDB-lite"/>
    </source>
</evidence>
<name>A0A2T3MYT1_9GAMM</name>
<evidence type="ECO:0000259" key="10">
    <source>
        <dbReference type="PROSITE" id="PS50885"/>
    </source>
</evidence>
<dbReference type="Gene3D" id="1.10.287.950">
    <property type="entry name" value="Methyl-accepting chemotaxis protein"/>
    <property type="match status" value="1"/>
</dbReference>
<evidence type="ECO:0000256" key="1">
    <source>
        <dbReference type="ARBA" id="ARBA00004429"/>
    </source>
</evidence>
<keyword evidence="12" id="KW-1185">Reference proteome</keyword>
<feature type="compositionally biased region" description="Low complexity" evidence="6">
    <location>
        <begin position="328"/>
        <end position="337"/>
    </location>
</feature>
<keyword evidence="2" id="KW-1003">Cell membrane</keyword>
<dbReference type="SUPFAM" id="SSF58104">
    <property type="entry name" value="Methyl-accepting chemotaxis protein (MCP) signaling domain"/>
    <property type="match status" value="1"/>
</dbReference>
<comment type="caution">
    <text evidence="11">The sequence shown here is derived from an EMBL/GenBank/DDBJ whole genome shotgun (WGS) entry which is preliminary data.</text>
</comment>
<feature type="domain" description="HAMP" evidence="10">
    <location>
        <begin position="217"/>
        <end position="271"/>
    </location>
</feature>
<dbReference type="Gene3D" id="6.10.340.10">
    <property type="match status" value="1"/>
</dbReference>
<comment type="subcellular location">
    <subcellularLocation>
        <location evidence="1">Cell inner membrane</location>
        <topology evidence="1">Multi-pass membrane protein</topology>
    </subcellularLocation>
</comment>
<evidence type="ECO:0000313" key="11">
    <source>
        <dbReference type="EMBL" id="PSW05083.1"/>
    </source>
</evidence>
<dbReference type="InterPro" id="IPR000727">
    <property type="entry name" value="T_SNARE_dom"/>
</dbReference>